<dbReference type="EMBL" id="LCNV01000040">
    <property type="protein sequence ID" value="KKU62947.1"/>
    <property type="molecule type" value="Genomic_DNA"/>
</dbReference>
<comment type="caution">
    <text evidence="1">The sequence shown here is derived from an EMBL/GenBank/DDBJ whole genome shotgun (WGS) entry which is preliminary data.</text>
</comment>
<dbReference type="Proteomes" id="UP000034364">
    <property type="component" value="Unassembled WGS sequence"/>
</dbReference>
<protein>
    <submittedName>
        <fullName evidence="1">Uncharacterized protein</fullName>
    </submittedName>
</protein>
<gene>
    <name evidence="1" type="ORF">UX87_C0040G0006</name>
</gene>
<dbReference type="AlphaFoldDB" id="A0A0G1S0S6"/>
<evidence type="ECO:0000313" key="2">
    <source>
        <dbReference type="Proteomes" id="UP000034364"/>
    </source>
</evidence>
<proteinExistence type="predicted"/>
<evidence type="ECO:0000313" key="1">
    <source>
        <dbReference type="EMBL" id="KKU62947.1"/>
    </source>
</evidence>
<organism evidence="1 2">
    <name type="scientific">Candidatus Amesbacteria bacterium GW2011_GWA1_47_16</name>
    <dbReference type="NCBI Taxonomy" id="1618353"/>
    <lineage>
        <taxon>Bacteria</taxon>
        <taxon>Candidatus Amesiibacteriota</taxon>
    </lineage>
</organism>
<name>A0A0G1S0S6_9BACT</name>
<sequence>MKKGKIPSINSELRTCVHFVVVDSTRNACSPLRSLRSLVAGPGIAPGLEDYEPSVRLYTTPHVSYMKERF</sequence>
<reference evidence="1 2" key="1">
    <citation type="journal article" date="2015" name="Nature">
        <title>rRNA introns, odd ribosomes, and small enigmatic genomes across a large radiation of phyla.</title>
        <authorList>
            <person name="Brown C.T."/>
            <person name="Hug L.A."/>
            <person name="Thomas B.C."/>
            <person name="Sharon I."/>
            <person name="Castelle C.J."/>
            <person name="Singh A."/>
            <person name="Wilkins M.J."/>
            <person name="Williams K.H."/>
            <person name="Banfield J.F."/>
        </authorList>
    </citation>
    <scope>NUCLEOTIDE SEQUENCE [LARGE SCALE GENOMIC DNA]</scope>
</reference>
<accession>A0A0G1S0S6</accession>